<dbReference type="EMBL" id="JBHTMB010000061">
    <property type="protein sequence ID" value="MFD1233428.1"/>
    <property type="molecule type" value="Genomic_DNA"/>
</dbReference>
<gene>
    <name evidence="12" type="ORF">ACFQ34_09055</name>
</gene>
<dbReference type="Gene3D" id="3.20.20.70">
    <property type="entry name" value="Aldolase class I"/>
    <property type="match status" value="1"/>
</dbReference>
<dbReference type="InterPro" id="IPR001155">
    <property type="entry name" value="OxRdtase_FMN_N"/>
</dbReference>
<dbReference type="SUPFAM" id="SSF51395">
    <property type="entry name" value="FMN-linked oxidoreductases"/>
    <property type="match status" value="1"/>
</dbReference>
<accession>A0ABW3VFD4</accession>
<feature type="domain" description="FAD/NAD(P)-binding" evidence="11">
    <location>
        <begin position="380"/>
        <end position="655"/>
    </location>
</feature>
<dbReference type="RefSeq" id="WP_346094134.1">
    <property type="nucleotide sequence ID" value="NZ_BAABKS010000087.1"/>
</dbReference>
<evidence type="ECO:0000256" key="5">
    <source>
        <dbReference type="ARBA" id="ARBA00022643"/>
    </source>
</evidence>
<dbReference type="Gene3D" id="3.40.50.720">
    <property type="entry name" value="NAD(P)-binding Rossmann-like Domain"/>
    <property type="match status" value="1"/>
</dbReference>
<keyword evidence="4" id="KW-0285">Flavoprotein</keyword>
<evidence type="ECO:0000256" key="7">
    <source>
        <dbReference type="ARBA" id="ARBA00023002"/>
    </source>
</evidence>
<evidence type="ECO:0000256" key="6">
    <source>
        <dbReference type="ARBA" id="ARBA00022723"/>
    </source>
</evidence>
<dbReference type="InterPro" id="IPR013785">
    <property type="entry name" value="Aldolase_TIM"/>
</dbReference>
<dbReference type="PRINTS" id="PR00469">
    <property type="entry name" value="PNDRDTASEII"/>
</dbReference>
<proteinExistence type="inferred from homology"/>
<evidence type="ECO:0000256" key="1">
    <source>
        <dbReference type="ARBA" id="ARBA00001917"/>
    </source>
</evidence>
<keyword evidence="6" id="KW-0479">Metal-binding</keyword>
<name>A0ABW3VFD4_9PSEU</name>
<evidence type="ECO:0000313" key="13">
    <source>
        <dbReference type="Proteomes" id="UP001597182"/>
    </source>
</evidence>
<dbReference type="Pfam" id="PF07992">
    <property type="entry name" value="Pyr_redox_2"/>
    <property type="match status" value="1"/>
</dbReference>
<organism evidence="12 13">
    <name type="scientific">Pseudonocardia benzenivorans</name>
    <dbReference type="NCBI Taxonomy" id="228005"/>
    <lineage>
        <taxon>Bacteria</taxon>
        <taxon>Bacillati</taxon>
        <taxon>Actinomycetota</taxon>
        <taxon>Actinomycetes</taxon>
        <taxon>Pseudonocardiales</taxon>
        <taxon>Pseudonocardiaceae</taxon>
        <taxon>Pseudonocardia</taxon>
    </lineage>
</organism>
<comment type="cofactor">
    <cofactor evidence="2">
        <name>[4Fe-4S] cluster</name>
        <dbReference type="ChEBI" id="CHEBI:49883"/>
    </cofactor>
</comment>
<evidence type="ECO:0000259" key="10">
    <source>
        <dbReference type="Pfam" id="PF00724"/>
    </source>
</evidence>
<comment type="caution">
    <text evidence="12">The sequence shown here is derived from an EMBL/GenBank/DDBJ whole genome shotgun (WGS) entry which is preliminary data.</text>
</comment>
<keyword evidence="5" id="KW-0288">FMN</keyword>
<evidence type="ECO:0000256" key="9">
    <source>
        <dbReference type="ARBA" id="ARBA00023014"/>
    </source>
</evidence>
<dbReference type="SUPFAM" id="SSF51905">
    <property type="entry name" value="FAD/NAD(P)-binding domain"/>
    <property type="match status" value="1"/>
</dbReference>
<dbReference type="Gene3D" id="3.50.50.60">
    <property type="entry name" value="FAD/NAD(P)-binding domain"/>
    <property type="match status" value="1"/>
</dbReference>
<dbReference type="PANTHER" id="PTHR42917">
    <property type="entry name" value="2,4-DIENOYL-COA REDUCTASE"/>
    <property type="match status" value="1"/>
</dbReference>
<evidence type="ECO:0000256" key="8">
    <source>
        <dbReference type="ARBA" id="ARBA00023004"/>
    </source>
</evidence>
<evidence type="ECO:0000256" key="3">
    <source>
        <dbReference type="ARBA" id="ARBA00011048"/>
    </source>
</evidence>
<dbReference type="Proteomes" id="UP001597182">
    <property type="component" value="Unassembled WGS sequence"/>
</dbReference>
<sequence>MPDDEAYPHLFTPLDLGFTTLPNRVVMGSMHTGLEDDPAAAPRLAAYFAERARAGVALMVTGGYAPHANGVLTEGGSLLDDASQLPAHRIVTDAVHEAGGRIALQVLHAGRYSKQPDLVAPSAIRARINRFVPRPLDEEGIRELIDSYARCAALAREGGYDGIEIMGSEGYLINTFLAPATNTRSDDWGGSPENRRRFALEVMRASRAAVGDDFVIIFRLSMADLVPDGQTWDEIVTLARGIEDAGATLLNTGIGWHEAQIPTIATSVPRAAFTNVTASLRPHVGIPMITSNRINMPDVAERVLAAGHADLVSMARPFLADPEWIRKARAGTPDDINTCIGCNQACLDHIFADKPMSCLVNPRAGHETELVVLPAPTAKRVAVVGAGPAGLSAAVTAAERGHHVELFESADAIGGQFAIASRIPGKEEFSETIRYYRRRLAQLGVTVHLGTRADVRRIVQGGFHEVVLATGVEPRIPDIPGIDHPMVVSYAEAVLGSPVGKRVAVIGAGGIGVDVSEFLTHVGSPSLDVETWRREWGVAEPGEVRGSLRPPAPEPSPRRVYLLQRSPGRIGTRLGLTTGWVHRAALAAKGVEQLSGVTYRRIDDDGVHITDADGAERVLEVDSVVVCAGQEPVRELLDQLRDTGLAVHVIGGADVAAELDAKRAIDQGTRLAAAL</sequence>
<dbReference type="PANTHER" id="PTHR42917:SF2">
    <property type="entry name" value="2,4-DIENOYL-COA REDUCTASE [(2E)-ENOYL-COA-PRODUCING]"/>
    <property type="match status" value="1"/>
</dbReference>
<dbReference type="PRINTS" id="PR00368">
    <property type="entry name" value="FADPNR"/>
</dbReference>
<evidence type="ECO:0000256" key="4">
    <source>
        <dbReference type="ARBA" id="ARBA00022630"/>
    </source>
</evidence>
<evidence type="ECO:0000256" key="2">
    <source>
        <dbReference type="ARBA" id="ARBA00001966"/>
    </source>
</evidence>
<evidence type="ECO:0000313" key="12">
    <source>
        <dbReference type="EMBL" id="MFD1233428.1"/>
    </source>
</evidence>
<comment type="cofactor">
    <cofactor evidence="1">
        <name>FMN</name>
        <dbReference type="ChEBI" id="CHEBI:58210"/>
    </cofactor>
</comment>
<dbReference type="InterPro" id="IPR036188">
    <property type="entry name" value="FAD/NAD-bd_sf"/>
</dbReference>
<comment type="similarity">
    <text evidence="3">In the N-terminal section; belongs to the NADH:flavin oxidoreductase/NADH oxidase family.</text>
</comment>
<reference evidence="13" key="1">
    <citation type="journal article" date="2019" name="Int. J. Syst. Evol. Microbiol.">
        <title>The Global Catalogue of Microorganisms (GCM) 10K type strain sequencing project: providing services to taxonomists for standard genome sequencing and annotation.</title>
        <authorList>
            <consortium name="The Broad Institute Genomics Platform"/>
            <consortium name="The Broad Institute Genome Sequencing Center for Infectious Disease"/>
            <person name="Wu L."/>
            <person name="Ma J."/>
        </authorList>
    </citation>
    <scope>NUCLEOTIDE SEQUENCE [LARGE SCALE GENOMIC DNA]</scope>
    <source>
        <strain evidence="13">CCUG 49018</strain>
    </source>
</reference>
<dbReference type="InterPro" id="IPR023753">
    <property type="entry name" value="FAD/NAD-binding_dom"/>
</dbReference>
<keyword evidence="8" id="KW-0408">Iron</keyword>
<dbReference type="InterPro" id="IPR051793">
    <property type="entry name" value="NADH:flavin_oxidoreductase"/>
</dbReference>
<keyword evidence="7" id="KW-0560">Oxidoreductase</keyword>
<evidence type="ECO:0000259" key="11">
    <source>
        <dbReference type="Pfam" id="PF07992"/>
    </source>
</evidence>
<dbReference type="SUPFAM" id="SSF51971">
    <property type="entry name" value="Nucleotide-binding domain"/>
    <property type="match status" value="1"/>
</dbReference>
<feature type="domain" description="NADH:flavin oxidoreductase/NADH oxidase N-terminal" evidence="10">
    <location>
        <begin position="10"/>
        <end position="334"/>
    </location>
</feature>
<protein>
    <submittedName>
        <fullName evidence="12">FAD-dependent oxidoreductase</fullName>
    </submittedName>
</protein>
<dbReference type="CDD" id="cd02930">
    <property type="entry name" value="DCR_FMN"/>
    <property type="match status" value="1"/>
</dbReference>
<keyword evidence="13" id="KW-1185">Reference proteome</keyword>
<dbReference type="Pfam" id="PF00724">
    <property type="entry name" value="Oxidored_FMN"/>
    <property type="match status" value="1"/>
</dbReference>
<keyword evidence="9" id="KW-0411">Iron-sulfur</keyword>